<dbReference type="InterPro" id="IPR016166">
    <property type="entry name" value="FAD-bd_PCMH"/>
</dbReference>
<feature type="domain" description="FAD-binding PCMH-type" evidence="6">
    <location>
        <begin position="1"/>
        <end position="119"/>
    </location>
</feature>
<evidence type="ECO:0000256" key="5">
    <source>
        <dbReference type="SAM" id="SignalP"/>
    </source>
</evidence>
<dbReference type="SUPFAM" id="SSF56176">
    <property type="entry name" value="FAD-binding/transporter-associated domain-like"/>
    <property type="match status" value="1"/>
</dbReference>
<comment type="similarity">
    <text evidence="1">Belongs to the oxygen-dependent FAD-linked oxidoreductase family.</text>
</comment>
<evidence type="ECO:0000256" key="3">
    <source>
        <dbReference type="ARBA" id="ARBA00022827"/>
    </source>
</evidence>
<dbReference type="InParanoid" id="A0A136IT58"/>
<evidence type="ECO:0000256" key="1">
    <source>
        <dbReference type="ARBA" id="ARBA00005466"/>
    </source>
</evidence>
<keyword evidence="5" id="KW-0732">Signal</keyword>
<dbReference type="InterPro" id="IPR016169">
    <property type="entry name" value="FAD-bd_PCMH_sub2"/>
</dbReference>
<dbReference type="InterPro" id="IPR050416">
    <property type="entry name" value="FAD-linked_Oxidoreductase"/>
</dbReference>
<protein>
    <recommendedName>
        <fullName evidence="6">FAD-binding PCMH-type domain-containing protein</fullName>
    </recommendedName>
</protein>
<name>A0A136IT58_9PEZI</name>
<dbReference type="STRING" id="196109.A0A136IT58"/>
<gene>
    <name evidence="7" type="ORF">Micbo1qcDRAFT_207714</name>
</gene>
<evidence type="ECO:0000313" key="7">
    <source>
        <dbReference type="EMBL" id="KXJ87956.1"/>
    </source>
</evidence>
<dbReference type="AlphaFoldDB" id="A0A136IT58"/>
<proteinExistence type="inferred from homology"/>
<keyword evidence="3" id="KW-0274">FAD</keyword>
<dbReference type="InterPro" id="IPR036318">
    <property type="entry name" value="FAD-bd_PCMH-like_sf"/>
</dbReference>
<accession>A0A136IT58</accession>
<evidence type="ECO:0000259" key="6">
    <source>
        <dbReference type="PROSITE" id="PS51387"/>
    </source>
</evidence>
<dbReference type="PANTHER" id="PTHR42973:SF53">
    <property type="entry name" value="FAD-BINDING PCMH-TYPE DOMAIN-CONTAINING PROTEIN-RELATED"/>
    <property type="match status" value="1"/>
</dbReference>
<dbReference type="InterPro" id="IPR006094">
    <property type="entry name" value="Oxid_FAD_bind_N"/>
</dbReference>
<evidence type="ECO:0000313" key="8">
    <source>
        <dbReference type="Proteomes" id="UP000070501"/>
    </source>
</evidence>
<dbReference type="GO" id="GO:0016491">
    <property type="term" value="F:oxidoreductase activity"/>
    <property type="evidence" value="ECO:0007669"/>
    <property type="project" value="UniProtKB-KW"/>
</dbReference>
<dbReference type="PROSITE" id="PS51257">
    <property type="entry name" value="PROKAR_LIPOPROTEIN"/>
    <property type="match status" value="1"/>
</dbReference>
<feature type="chain" id="PRO_5007293089" description="FAD-binding PCMH-type domain-containing protein" evidence="5">
    <location>
        <begin position="31"/>
        <end position="322"/>
    </location>
</feature>
<keyword evidence="2" id="KW-0285">Flavoprotein</keyword>
<dbReference type="OrthoDB" id="2151789at2759"/>
<sequence>MARHSLSFGPPLSAATALLCACALWRNVYATLKPQGVTAPGGRASTVGVVGFLLGGGNNFFSSNLGLGCDNVVNFDVVLADGKIADANWQEHADLHKDFRGGSSNFGIVTRVEMQTVPEPPTGLWGGQILYPLSVTDQHIDAYARSVENISSYTAGSAVTFWAYTLASGINVSAALHDTSVANHLNMTVELDEPQGYRQIWITLTGRNDARFIRATLDAQPRSIADWKVRHDTAEHMVRTEAEEREARVLLVERRRELKKYSIAQSIDVEWEYLGYADGAQDPLSTYGSDDVDLVKSVAAKYDLEGVFQSRMPGGFKISKVL</sequence>
<dbReference type="GO" id="GO:0071949">
    <property type="term" value="F:FAD binding"/>
    <property type="evidence" value="ECO:0007669"/>
    <property type="project" value="InterPro"/>
</dbReference>
<dbReference type="PANTHER" id="PTHR42973">
    <property type="entry name" value="BINDING OXIDOREDUCTASE, PUTATIVE (AFU_ORTHOLOGUE AFUA_1G17690)-RELATED"/>
    <property type="match status" value="1"/>
</dbReference>
<evidence type="ECO:0000256" key="2">
    <source>
        <dbReference type="ARBA" id="ARBA00022630"/>
    </source>
</evidence>
<organism evidence="7 8">
    <name type="scientific">Microdochium bolleyi</name>
    <dbReference type="NCBI Taxonomy" id="196109"/>
    <lineage>
        <taxon>Eukaryota</taxon>
        <taxon>Fungi</taxon>
        <taxon>Dikarya</taxon>
        <taxon>Ascomycota</taxon>
        <taxon>Pezizomycotina</taxon>
        <taxon>Sordariomycetes</taxon>
        <taxon>Xylariomycetidae</taxon>
        <taxon>Xylariales</taxon>
        <taxon>Microdochiaceae</taxon>
        <taxon>Microdochium</taxon>
    </lineage>
</organism>
<evidence type="ECO:0000256" key="4">
    <source>
        <dbReference type="ARBA" id="ARBA00023002"/>
    </source>
</evidence>
<reference evidence="8" key="1">
    <citation type="submission" date="2016-02" db="EMBL/GenBank/DDBJ databases">
        <title>Draft genome sequence of Microdochium bolleyi, a fungal endophyte of beachgrass.</title>
        <authorList>
            <consortium name="DOE Joint Genome Institute"/>
            <person name="David A.S."/>
            <person name="May G."/>
            <person name="Haridas S."/>
            <person name="Lim J."/>
            <person name="Wang M."/>
            <person name="Labutti K."/>
            <person name="Lipzen A."/>
            <person name="Barry K."/>
            <person name="Grigoriev I.V."/>
        </authorList>
    </citation>
    <scope>NUCLEOTIDE SEQUENCE [LARGE SCALE GENOMIC DNA]</scope>
    <source>
        <strain evidence="8">J235TASD1</strain>
    </source>
</reference>
<feature type="signal peptide" evidence="5">
    <location>
        <begin position="1"/>
        <end position="30"/>
    </location>
</feature>
<keyword evidence="8" id="KW-1185">Reference proteome</keyword>
<keyword evidence="4" id="KW-0560">Oxidoreductase</keyword>
<dbReference type="EMBL" id="KQ964260">
    <property type="protein sequence ID" value="KXJ87956.1"/>
    <property type="molecule type" value="Genomic_DNA"/>
</dbReference>
<dbReference type="Proteomes" id="UP000070501">
    <property type="component" value="Unassembled WGS sequence"/>
</dbReference>
<dbReference type="Pfam" id="PF01565">
    <property type="entry name" value="FAD_binding_4"/>
    <property type="match status" value="1"/>
</dbReference>
<dbReference type="PROSITE" id="PS51387">
    <property type="entry name" value="FAD_PCMH"/>
    <property type="match status" value="1"/>
</dbReference>
<dbReference type="Gene3D" id="3.30.465.10">
    <property type="match status" value="1"/>
</dbReference>